<evidence type="ECO:0000256" key="16">
    <source>
        <dbReference type="ARBA" id="ARBA00029990"/>
    </source>
</evidence>
<dbReference type="Gene3D" id="3.40.718.10">
    <property type="entry name" value="Isopropylmalate Dehydrogenase"/>
    <property type="match status" value="1"/>
</dbReference>
<dbReference type="Proteomes" id="UP000199029">
    <property type="component" value="Unassembled WGS sequence"/>
</dbReference>
<dbReference type="SUPFAM" id="SSF53659">
    <property type="entry name" value="Isocitrate/Isopropylmalate dehydrogenase-like"/>
    <property type="match status" value="1"/>
</dbReference>
<dbReference type="GO" id="GO:0004450">
    <property type="term" value="F:isocitrate dehydrogenase (NADP+) activity"/>
    <property type="evidence" value="ECO:0007669"/>
    <property type="project" value="UniProtKB-EC"/>
</dbReference>
<dbReference type="GO" id="GO:0004449">
    <property type="term" value="F:isocitrate dehydrogenase (NAD+) activity"/>
    <property type="evidence" value="ECO:0007669"/>
    <property type="project" value="TreeGrafter"/>
</dbReference>
<keyword evidence="8" id="KW-0816">Tricarboxylic acid cycle</keyword>
<comment type="similarity">
    <text evidence="3">Belongs to the isocitrate and isopropylmalate dehydrogenases family.</text>
</comment>
<dbReference type="GO" id="GO:0051287">
    <property type="term" value="F:NAD binding"/>
    <property type="evidence" value="ECO:0007669"/>
    <property type="project" value="InterPro"/>
</dbReference>
<dbReference type="EMBL" id="FOXS01000001">
    <property type="protein sequence ID" value="SFP76365.1"/>
    <property type="molecule type" value="Genomic_DNA"/>
</dbReference>
<evidence type="ECO:0000256" key="17">
    <source>
        <dbReference type="ARBA" id="ARBA00031098"/>
    </source>
</evidence>
<keyword evidence="13" id="KW-0464">Manganese</keyword>
<evidence type="ECO:0000313" key="21">
    <source>
        <dbReference type="Proteomes" id="UP000199029"/>
    </source>
</evidence>
<keyword evidence="9" id="KW-0479">Metal-binding</keyword>
<dbReference type="EC" id="1.1.1.42" evidence="5"/>
<dbReference type="Pfam" id="PF18324">
    <property type="entry name" value="Isocitrate_DH_C_bact"/>
    <property type="match status" value="1"/>
</dbReference>
<proteinExistence type="inferred from homology"/>
<dbReference type="PROSITE" id="PS00470">
    <property type="entry name" value="IDH_IMDH"/>
    <property type="match status" value="1"/>
</dbReference>
<dbReference type="FunFam" id="3.40.718.10:FF:000020">
    <property type="entry name" value="Isocitrate dehydrogenase"/>
    <property type="match status" value="1"/>
</dbReference>
<keyword evidence="11" id="KW-0521">NADP</keyword>
<comment type="catalytic activity">
    <reaction evidence="14">
        <text>D-threo-isocitrate + NADP(+) = 2-oxoglutarate + CO2 + NADPH</text>
        <dbReference type="Rhea" id="RHEA:19629"/>
        <dbReference type="ChEBI" id="CHEBI:15562"/>
        <dbReference type="ChEBI" id="CHEBI:16526"/>
        <dbReference type="ChEBI" id="CHEBI:16810"/>
        <dbReference type="ChEBI" id="CHEBI:57783"/>
        <dbReference type="ChEBI" id="CHEBI:58349"/>
        <dbReference type="EC" id="1.1.1.42"/>
    </reaction>
</comment>
<dbReference type="GO" id="GO:0006099">
    <property type="term" value="P:tricarboxylic acid cycle"/>
    <property type="evidence" value="ECO:0007669"/>
    <property type="project" value="UniProtKB-KW"/>
</dbReference>
<dbReference type="NCBIfam" id="NF006673">
    <property type="entry name" value="PRK09222.1"/>
    <property type="match status" value="1"/>
</dbReference>
<evidence type="ECO:0000256" key="10">
    <source>
        <dbReference type="ARBA" id="ARBA00022842"/>
    </source>
</evidence>
<dbReference type="PANTHER" id="PTHR11835">
    <property type="entry name" value="DECARBOXYLATING DEHYDROGENASES-ISOCITRATE, ISOPROPYLMALATE, TARTRATE"/>
    <property type="match status" value="1"/>
</dbReference>
<comment type="function">
    <text evidence="18">Catalyzes the oxidative decarboxylation of isocitrate to 2-oxoglutarate and carbon dioxide with the concomitant reduction of NADP(+).</text>
</comment>
<evidence type="ECO:0000256" key="9">
    <source>
        <dbReference type="ARBA" id="ARBA00022723"/>
    </source>
</evidence>
<evidence type="ECO:0000256" key="5">
    <source>
        <dbReference type="ARBA" id="ARBA00013013"/>
    </source>
</evidence>
<dbReference type="GO" id="GO:0000287">
    <property type="term" value="F:magnesium ion binding"/>
    <property type="evidence" value="ECO:0007669"/>
    <property type="project" value="InterPro"/>
</dbReference>
<comment type="subunit">
    <text evidence="4">Homodimer.</text>
</comment>
<evidence type="ECO:0000256" key="6">
    <source>
        <dbReference type="ARBA" id="ARBA00019562"/>
    </source>
</evidence>
<keyword evidence="21" id="KW-1185">Reference proteome</keyword>
<dbReference type="SMART" id="SM01329">
    <property type="entry name" value="Iso_dh"/>
    <property type="match status" value="1"/>
</dbReference>
<evidence type="ECO:0000256" key="4">
    <source>
        <dbReference type="ARBA" id="ARBA00011738"/>
    </source>
</evidence>
<evidence type="ECO:0000256" key="2">
    <source>
        <dbReference type="ARBA" id="ARBA00001946"/>
    </source>
</evidence>
<evidence type="ECO:0000256" key="11">
    <source>
        <dbReference type="ARBA" id="ARBA00022857"/>
    </source>
</evidence>
<dbReference type="PANTHER" id="PTHR11835:SF43">
    <property type="entry name" value="ISOPROPYLMALATE DEHYDROGENASE-LIKE DOMAIN-CONTAINING PROTEIN"/>
    <property type="match status" value="1"/>
</dbReference>
<evidence type="ECO:0000256" key="18">
    <source>
        <dbReference type="ARBA" id="ARBA00046127"/>
    </source>
</evidence>
<keyword evidence="12" id="KW-0560">Oxidoreductase</keyword>
<dbReference type="STRING" id="1227077.SAMN04515668_0264"/>
<dbReference type="InterPro" id="IPR040978">
    <property type="entry name" value="Isocitrate_DH_TT1725_C"/>
</dbReference>
<accession>A0A1I5T009</accession>
<dbReference type="NCBIfam" id="TIGR02924">
    <property type="entry name" value="ICDH_alpha"/>
    <property type="match status" value="1"/>
</dbReference>
<name>A0A1I5T009_HYMAR</name>
<evidence type="ECO:0000256" key="3">
    <source>
        <dbReference type="ARBA" id="ARBA00007769"/>
    </source>
</evidence>
<evidence type="ECO:0000313" key="20">
    <source>
        <dbReference type="EMBL" id="SFP76365.1"/>
    </source>
</evidence>
<reference evidence="21" key="1">
    <citation type="submission" date="2016-10" db="EMBL/GenBank/DDBJ databases">
        <authorList>
            <person name="Varghese N."/>
            <person name="Submissions S."/>
        </authorList>
    </citation>
    <scope>NUCLEOTIDE SEQUENCE [LARGE SCALE GENOMIC DNA]</scope>
    <source>
        <strain evidence="21">OR362-8,ATCC BAA-1266,JCM 13504</strain>
    </source>
</reference>
<dbReference type="GO" id="GO:0006097">
    <property type="term" value="P:glyoxylate cycle"/>
    <property type="evidence" value="ECO:0007669"/>
    <property type="project" value="UniProtKB-KW"/>
</dbReference>
<protein>
    <recommendedName>
        <fullName evidence="6">Isocitrate dehydrogenase [NADP]</fullName>
        <ecNumber evidence="5">1.1.1.42</ecNumber>
    </recommendedName>
    <alternativeName>
        <fullName evidence="15">IDP</fullName>
    </alternativeName>
    <alternativeName>
        <fullName evidence="16">NADP(+)-specific ICDH</fullName>
    </alternativeName>
    <alternativeName>
        <fullName evidence="17">Oxalosuccinate decarboxylase</fullName>
    </alternativeName>
</protein>
<comment type="cofactor">
    <cofactor evidence="1">
        <name>Mn(2+)</name>
        <dbReference type="ChEBI" id="CHEBI:29035"/>
    </cofactor>
</comment>
<evidence type="ECO:0000256" key="1">
    <source>
        <dbReference type="ARBA" id="ARBA00001936"/>
    </source>
</evidence>
<dbReference type="InterPro" id="IPR046997">
    <property type="entry name" value="Isocitrate_DH_TT1725_C_sf"/>
</dbReference>
<dbReference type="GO" id="GO:0006102">
    <property type="term" value="P:isocitrate metabolic process"/>
    <property type="evidence" value="ECO:0007669"/>
    <property type="project" value="TreeGrafter"/>
</dbReference>
<feature type="domain" description="Isopropylmalate dehydrogenase-like" evidence="19">
    <location>
        <begin position="19"/>
        <end position="350"/>
    </location>
</feature>
<sequence>METMLSPAPQQPALAAPAPITVAMGDGIGPEIMTQTLRILSAAGAALAPEFIEVGEQQYHAGHSSGIAPEAWDSLRHTGVLLKAPITTPLGGGYKSLNVTLRKTLGLYANVRPNRSLHPAVATRFPNLDVVIIRENEEDLYAGIEHQQTPDVVQCLKLVSRPGCEKIARYAFEYCRQHGRRKVTCMTKDNIMKLTDGLFHRVFTEIGREYPDIEQEHQIIDIGTARLADTPERYDVVLTLNLYGDIISDVVAQIAGSVGLAGSANIGAGGSLFEAIHGSAPDIAGQDVANPSGLLQASILMLRHLGQGKVADVVENAWLRTLEDGLHTADIYRAGNSRERVGTTAFADAVIARLGLQPAHLGTSRPAAPAHASRPQPAVALLPRVRPQQELVGCDIFLLADGAVPNELGPRLQALAQPEMKLKIITNRGVKVYPEGHAETFCTDHWRCRFVAATSTAGAEPLYVPVTYPQVLELLGRLTAAGHTVIKTENLYLFDGQRGFSLGQGE</sequence>
<evidence type="ECO:0000256" key="12">
    <source>
        <dbReference type="ARBA" id="ARBA00023002"/>
    </source>
</evidence>
<evidence type="ECO:0000259" key="19">
    <source>
        <dbReference type="SMART" id="SM01329"/>
    </source>
</evidence>
<gene>
    <name evidence="20" type="ORF">SAMN04515668_0264</name>
</gene>
<keyword evidence="7" id="KW-0329">Glyoxylate bypass</keyword>
<dbReference type="InterPro" id="IPR014273">
    <property type="entry name" value="Isocitrate_DH_bac-typ"/>
</dbReference>
<dbReference type="Gene3D" id="3.30.70.1570">
    <property type="match status" value="1"/>
</dbReference>
<evidence type="ECO:0000256" key="15">
    <source>
        <dbReference type="ARBA" id="ARBA00029765"/>
    </source>
</evidence>
<dbReference type="RefSeq" id="WP_234794936.1">
    <property type="nucleotide sequence ID" value="NZ_FOXS01000001.1"/>
</dbReference>
<keyword evidence="10" id="KW-0460">Magnesium</keyword>
<dbReference type="InterPro" id="IPR019818">
    <property type="entry name" value="IsoCit/isopropylmalate_DH_CS"/>
</dbReference>
<organism evidence="20 21">
    <name type="scientific">Hymenobacter arizonensis</name>
    <name type="common">Siccationidurans arizonensis</name>
    <dbReference type="NCBI Taxonomy" id="1227077"/>
    <lineage>
        <taxon>Bacteria</taxon>
        <taxon>Pseudomonadati</taxon>
        <taxon>Bacteroidota</taxon>
        <taxon>Cytophagia</taxon>
        <taxon>Cytophagales</taxon>
        <taxon>Hymenobacteraceae</taxon>
        <taxon>Hymenobacter</taxon>
    </lineage>
</organism>
<evidence type="ECO:0000256" key="8">
    <source>
        <dbReference type="ARBA" id="ARBA00022532"/>
    </source>
</evidence>
<dbReference type="InterPro" id="IPR024084">
    <property type="entry name" value="IsoPropMal-DH-like_dom"/>
</dbReference>
<evidence type="ECO:0000256" key="13">
    <source>
        <dbReference type="ARBA" id="ARBA00023211"/>
    </source>
</evidence>
<evidence type="ECO:0000256" key="14">
    <source>
        <dbReference type="ARBA" id="ARBA00023554"/>
    </source>
</evidence>
<evidence type="ECO:0000256" key="7">
    <source>
        <dbReference type="ARBA" id="ARBA00022435"/>
    </source>
</evidence>
<dbReference type="Pfam" id="PF00180">
    <property type="entry name" value="Iso_dh"/>
    <property type="match status" value="1"/>
</dbReference>
<comment type="cofactor">
    <cofactor evidence="2">
        <name>Mg(2+)</name>
        <dbReference type="ChEBI" id="CHEBI:18420"/>
    </cofactor>
</comment>
<dbReference type="AlphaFoldDB" id="A0A1I5T009"/>